<keyword evidence="4" id="KW-1185">Reference proteome</keyword>
<protein>
    <recommendedName>
        <fullName evidence="5">DUF5641 domain-containing protein</fullName>
    </recommendedName>
</protein>
<accession>A0A085NIX8</accession>
<evidence type="ECO:0000313" key="2">
    <source>
        <dbReference type="EMBL" id="KFD51179.1"/>
    </source>
</evidence>
<dbReference type="AlphaFoldDB" id="A0A085NIX8"/>
<evidence type="ECO:0000256" key="1">
    <source>
        <dbReference type="SAM" id="MobiDB-lite"/>
    </source>
</evidence>
<gene>
    <name evidence="2" type="ORF">M513_07943</name>
    <name evidence="3" type="ORF">M514_07943</name>
</gene>
<reference evidence="3 4" key="1">
    <citation type="journal article" date="2014" name="Nat. Genet.">
        <title>Genome and transcriptome of the porcine whipworm Trichuris suis.</title>
        <authorList>
            <person name="Jex A.R."/>
            <person name="Nejsum P."/>
            <person name="Schwarz E.M."/>
            <person name="Hu L."/>
            <person name="Young N.D."/>
            <person name="Hall R.S."/>
            <person name="Korhonen P.K."/>
            <person name="Liao S."/>
            <person name="Thamsborg S."/>
            <person name="Xia J."/>
            <person name="Xu P."/>
            <person name="Wang S."/>
            <person name="Scheerlinck J.P."/>
            <person name="Hofmann A."/>
            <person name="Sternberg P.W."/>
            <person name="Wang J."/>
            <person name="Gasser R.B."/>
        </authorList>
    </citation>
    <scope>NUCLEOTIDE SEQUENCE [LARGE SCALE GENOMIC DNA]</scope>
    <source>
        <strain evidence="3">DCEP-RM93F</strain>
        <strain evidence="2">DCEP-RM93M</strain>
    </source>
</reference>
<proteinExistence type="predicted"/>
<dbReference type="EMBL" id="KL367495">
    <property type="protein sequence ID" value="KFD69424.1"/>
    <property type="molecule type" value="Genomic_DNA"/>
</dbReference>
<organism evidence="3">
    <name type="scientific">Trichuris suis</name>
    <name type="common">pig whipworm</name>
    <dbReference type="NCBI Taxonomy" id="68888"/>
    <lineage>
        <taxon>Eukaryota</taxon>
        <taxon>Metazoa</taxon>
        <taxon>Ecdysozoa</taxon>
        <taxon>Nematoda</taxon>
        <taxon>Enoplea</taxon>
        <taxon>Dorylaimia</taxon>
        <taxon>Trichinellida</taxon>
        <taxon>Trichuridae</taxon>
        <taxon>Trichuris</taxon>
    </lineage>
</organism>
<evidence type="ECO:0000313" key="3">
    <source>
        <dbReference type="EMBL" id="KFD69424.1"/>
    </source>
</evidence>
<name>A0A085NIX8_9BILA</name>
<feature type="region of interest" description="Disordered" evidence="1">
    <location>
        <begin position="87"/>
        <end position="114"/>
    </location>
</feature>
<sequence length="114" mass="12920">MNRRLRSRLDRLHPDLSIDRQEKIDDSAPACKERVLVVNQPVAVRNFASDRKWVPATITESTGPVSYKARLSDGRIVHRHIDHIITGHPQPERVGNRRGATANGRSRVGTAKRR</sequence>
<evidence type="ECO:0000313" key="4">
    <source>
        <dbReference type="Proteomes" id="UP000030764"/>
    </source>
</evidence>
<dbReference type="EMBL" id="KL363242">
    <property type="protein sequence ID" value="KFD51179.1"/>
    <property type="molecule type" value="Genomic_DNA"/>
</dbReference>
<evidence type="ECO:0008006" key="5">
    <source>
        <dbReference type="Google" id="ProtNLM"/>
    </source>
</evidence>
<dbReference type="Proteomes" id="UP000030758">
    <property type="component" value="Unassembled WGS sequence"/>
</dbReference>
<dbReference type="Proteomes" id="UP000030764">
    <property type="component" value="Unassembled WGS sequence"/>
</dbReference>